<evidence type="ECO:0000256" key="1">
    <source>
        <dbReference type="SAM" id="SignalP"/>
    </source>
</evidence>
<accession>A0A6A6VQ45</accession>
<name>A0A6A6VQ45_9PLEO</name>
<evidence type="ECO:0000313" key="2">
    <source>
        <dbReference type="EMBL" id="KAF2751750.1"/>
    </source>
</evidence>
<dbReference type="EMBL" id="MU006561">
    <property type="protein sequence ID" value="KAF2751750.1"/>
    <property type="molecule type" value="Genomic_DNA"/>
</dbReference>
<keyword evidence="1" id="KW-0732">Signal</keyword>
<organism evidence="2 3">
    <name type="scientific">Sporormia fimetaria CBS 119925</name>
    <dbReference type="NCBI Taxonomy" id="1340428"/>
    <lineage>
        <taxon>Eukaryota</taxon>
        <taxon>Fungi</taxon>
        <taxon>Dikarya</taxon>
        <taxon>Ascomycota</taxon>
        <taxon>Pezizomycotina</taxon>
        <taxon>Dothideomycetes</taxon>
        <taxon>Pleosporomycetidae</taxon>
        <taxon>Pleosporales</taxon>
        <taxon>Sporormiaceae</taxon>
        <taxon>Sporormia</taxon>
    </lineage>
</organism>
<reference evidence="2" key="1">
    <citation type="journal article" date="2020" name="Stud. Mycol.">
        <title>101 Dothideomycetes genomes: a test case for predicting lifestyles and emergence of pathogens.</title>
        <authorList>
            <person name="Haridas S."/>
            <person name="Albert R."/>
            <person name="Binder M."/>
            <person name="Bloem J."/>
            <person name="Labutti K."/>
            <person name="Salamov A."/>
            <person name="Andreopoulos B."/>
            <person name="Baker S."/>
            <person name="Barry K."/>
            <person name="Bills G."/>
            <person name="Bluhm B."/>
            <person name="Cannon C."/>
            <person name="Castanera R."/>
            <person name="Culley D."/>
            <person name="Daum C."/>
            <person name="Ezra D."/>
            <person name="Gonzalez J."/>
            <person name="Henrissat B."/>
            <person name="Kuo A."/>
            <person name="Liang C."/>
            <person name="Lipzen A."/>
            <person name="Lutzoni F."/>
            <person name="Magnuson J."/>
            <person name="Mondo S."/>
            <person name="Nolan M."/>
            <person name="Ohm R."/>
            <person name="Pangilinan J."/>
            <person name="Park H.-J."/>
            <person name="Ramirez L."/>
            <person name="Alfaro M."/>
            <person name="Sun H."/>
            <person name="Tritt A."/>
            <person name="Yoshinaga Y."/>
            <person name="Zwiers L.-H."/>
            <person name="Turgeon B."/>
            <person name="Goodwin S."/>
            <person name="Spatafora J."/>
            <person name="Crous P."/>
            <person name="Grigoriev I."/>
        </authorList>
    </citation>
    <scope>NUCLEOTIDE SEQUENCE</scope>
    <source>
        <strain evidence="2">CBS 119925</strain>
    </source>
</reference>
<gene>
    <name evidence="2" type="ORF">M011DRAFT_4467</name>
</gene>
<sequence length="134" mass="14510">MSFLGPCLIVGKVVGCCSAVKADGYGTAWPQPKASLNRQSDRLLFIGVKVCRRETDEPNHCFQSLMPAKGGFWGERAAEVRGKVTVHRPCGSGACGKGAARALEELKGKKDIKNELFLMVLRQENVFGLGWPSS</sequence>
<protein>
    <submittedName>
        <fullName evidence="2">Uncharacterized protein</fullName>
    </submittedName>
</protein>
<evidence type="ECO:0000313" key="3">
    <source>
        <dbReference type="Proteomes" id="UP000799440"/>
    </source>
</evidence>
<dbReference type="Proteomes" id="UP000799440">
    <property type="component" value="Unassembled WGS sequence"/>
</dbReference>
<dbReference type="AlphaFoldDB" id="A0A6A6VQ45"/>
<proteinExistence type="predicted"/>
<keyword evidence="3" id="KW-1185">Reference proteome</keyword>
<feature type="chain" id="PRO_5025598746" evidence="1">
    <location>
        <begin position="20"/>
        <end position="134"/>
    </location>
</feature>
<feature type="signal peptide" evidence="1">
    <location>
        <begin position="1"/>
        <end position="19"/>
    </location>
</feature>